<dbReference type="EMBL" id="GBXM01090685">
    <property type="protein sequence ID" value="JAH17892.1"/>
    <property type="molecule type" value="Transcribed_RNA"/>
</dbReference>
<sequence length="25" mass="2801">MNQITVSETGFQWKNAIGDTCWLAS</sequence>
<reference evidence="1" key="1">
    <citation type="submission" date="2014-11" db="EMBL/GenBank/DDBJ databases">
        <authorList>
            <person name="Amaro Gonzalez C."/>
        </authorList>
    </citation>
    <scope>NUCLEOTIDE SEQUENCE</scope>
</reference>
<evidence type="ECO:0000313" key="1">
    <source>
        <dbReference type="EMBL" id="JAH06288.1"/>
    </source>
</evidence>
<dbReference type="AlphaFoldDB" id="A0A0E9PR24"/>
<proteinExistence type="predicted"/>
<organism evidence="1">
    <name type="scientific">Anguilla anguilla</name>
    <name type="common">European freshwater eel</name>
    <name type="synonym">Muraena anguilla</name>
    <dbReference type="NCBI Taxonomy" id="7936"/>
    <lineage>
        <taxon>Eukaryota</taxon>
        <taxon>Metazoa</taxon>
        <taxon>Chordata</taxon>
        <taxon>Craniata</taxon>
        <taxon>Vertebrata</taxon>
        <taxon>Euteleostomi</taxon>
        <taxon>Actinopterygii</taxon>
        <taxon>Neopterygii</taxon>
        <taxon>Teleostei</taxon>
        <taxon>Anguilliformes</taxon>
        <taxon>Anguillidae</taxon>
        <taxon>Anguilla</taxon>
    </lineage>
</organism>
<name>A0A0E9PR24_ANGAN</name>
<accession>A0A0E9PR24</accession>
<reference evidence="1" key="2">
    <citation type="journal article" date="2015" name="Fish Shellfish Immunol.">
        <title>Early steps in the European eel (Anguilla anguilla)-Vibrio vulnificus interaction in the gills: Role of the RtxA13 toxin.</title>
        <authorList>
            <person name="Callol A."/>
            <person name="Pajuelo D."/>
            <person name="Ebbesson L."/>
            <person name="Teles M."/>
            <person name="MacKenzie S."/>
            <person name="Amaro C."/>
        </authorList>
    </citation>
    <scope>NUCLEOTIDE SEQUENCE</scope>
</reference>
<dbReference type="EMBL" id="GBXM01102289">
    <property type="protein sequence ID" value="JAH06288.1"/>
    <property type="molecule type" value="Transcribed_RNA"/>
</dbReference>
<protein>
    <submittedName>
        <fullName evidence="1">Uncharacterized protein</fullName>
    </submittedName>
</protein>